<sequence length="141" mass="15936">MMGQILPLPLQTHALLEREMSFEVAAEFTETLGEGAIPPVPAYRPPYKIRHNYAFSSQLPLACYETMVFGDVKLYAELQRAVVRTFAIRLSVTLTSTILASAMLTTLYIYYGGFYSNFFVLCLVFLIYLASQFLVSSLLIR</sequence>
<accession>A0ACC2UCK3</accession>
<organism evidence="1 2">
    <name type="scientific">Entomophthora muscae</name>
    <dbReference type="NCBI Taxonomy" id="34485"/>
    <lineage>
        <taxon>Eukaryota</taxon>
        <taxon>Fungi</taxon>
        <taxon>Fungi incertae sedis</taxon>
        <taxon>Zoopagomycota</taxon>
        <taxon>Entomophthoromycotina</taxon>
        <taxon>Entomophthoromycetes</taxon>
        <taxon>Entomophthorales</taxon>
        <taxon>Entomophthoraceae</taxon>
        <taxon>Entomophthora</taxon>
    </lineage>
</organism>
<keyword evidence="2" id="KW-1185">Reference proteome</keyword>
<reference evidence="1" key="1">
    <citation type="submission" date="2022-04" db="EMBL/GenBank/DDBJ databases">
        <title>Genome of the entomopathogenic fungus Entomophthora muscae.</title>
        <authorList>
            <person name="Elya C."/>
            <person name="Lovett B.R."/>
            <person name="Lee E."/>
            <person name="Macias A.M."/>
            <person name="Hajek A.E."/>
            <person name="De Bivort B.L."/>
            <person name="Kasson M.T."/>
            <person name="De Fine Licht H.H."/>
            <person name="Stajich J.E."/>
        </authorList>
    </citation>
    <scope>NUCLEOTIDE SEQUENCE</scope>
    <source>
        <strain evidence="1">Berkeley</strain>
    </source>
</reference>
<protein>
    <submittedName>
        <fullName evidence="1">Uncharacterized protein</fullName>
    </submittedName>
</protein>
<evidence type="ECO:0000313" key="2">
    <source>
        <dbReference type="Proteomes" id="UP001165960"/>
    </source>
</evidence>
<dbReference type="Proteomes" id="UP001165960">
    <property type="component" value="Unassembled WGS sequence"/>
</dbReference>
<gene>
    <name evidence="1" type="ORF">DSO57_1024350</name>
</gene>
<dbReference type="EMBL" id="QTSX02000841">
    <property type="protein sequence ID" value="KAJ9084450.1"/>
    <property type="molecule type" value="Genomic_DNA"/>
</dbReference>
<name>A0ACC2UCK3_9FUNG</name>
<proteinExistence type="predicted"/>
<evidence type="ECO:0000313" key="1">
    <source>
        <dbReference type="EMBL" id="KAJ9084450.1"/>
    </source>
</evidence>
<comment type="caution">
    <text evidence="1">The sequence shown here is derived from an EMBL/GenBank/DDBJ whole genome shotgun (WGS) entry which is preliminary data.</text>
</comment>